<dbReference type="Proteomes" id="UP001081071">
    <property type="component" value="Unassembled WGS sequence"/>
</dbReference>
<keyword evidence="1" id="KW-0812">Transmembrane</keyword>
<feature type="transmembrane region" description="Helical" evidence="1">
    <location>
        <begin position="218"/>
        <end position="241"/>
    </location>
</feature>
<name>A0ABT4MEG7_9NOCA</name>
<evidence type="ECO:0000313" key="2">
    <source>
        <dbReference type="EMBL" id="MCZ4519383.1"/>
    </source>
</evidence>
<evidence type="ECO:0008006" key="4">
    <source>
        <dbReference type="Google" id="ProtNLM"/>
    </source>
</evidence>
<dbReference type="EMBL" id="JAPWIJ010000005">
    <property type="protein sequence ID" value="MCZ4519383.1"/>
    <property type="molecule type" value="Genomic_DNA"/>
</dbReference>
<keyword evidence="3" id="KW-1185">Reference proteome</keyword>
<feature type="transmembrane region" description="Helical" evidence="1">
    <location>
        <begin position="188"/>
        <end position="212"/>
    </location>
</feature>
<protein>
    <recommendedName>
        <fullName evidence="4">ABC transporter permease</fullName>
    </recommendedName>
</protein>
<gene>
    <name evidence="2" type="ORF">O4220_12740</name>
</gene>
<sequence length="353" mass="36371">MTDQLAAGVQDARSRKKPSPTVMMLGGMVVPLFLMTLLPLLYTWGLHSPTPHDMDVRIVGTSTQVEQFAQQVQAQVGSSFDVGVVADVDAAKDAVSSLETRGAYDPATNIVYVASEGNLAAAQAVEGLFGSIAGKTVGTAPTVFDVAPTSSTDRLGASLMFVGLAAILGGFLTATVLQLLLPGLSLRVELTVIAVMSVVSAVVPAFVAYGVYGAVSGSILEVLVLLALSAFVVGSFHLGGMRLIGPGMMIPTLLIMVLLGVPSSGAAIAPEMVPGFFTTLNSFLPTPALLEGLKRLVYFPAASIGGTVAVMAMWGFLAAGLLGLSVLRHKKDPDEPILSSFAAIPAPENGDSK</sequence>
<feature type="transmembrane region" description="Helical" evidence="1">
    <location>
        <begin position="253"/>
        <end position="277"/>
    </location>
</feature>
<feature type="transmembrane region" description="Helical" evidence="1">
    <location>
        <begin position="297"/>
        <end position="324"/>
    </location>
</feature>
<accession>A0ABT4MEG7</accession>
<keyword evidence="1" id="KW-0472">Membrane</keyword>
<proteinExistence type="predicted"/>
<comment type="caution">
    <text evidence="2">The sequence shown here is derived from an EMBL/GenBank/DDBJ whole genome shotgun (WGS) entry which is preliminary data.</text>
</comment>
<evidence type="ECO:0000256" key="1">
    <source>
        <dbReference type="SAM" id="Phobius"/>
    </source>
</evidence>
<keyword evidence="1" id="KW-1133">Transmembrane helix</keyword>
<feature type="transmembrane region" description="Helical" evidence="1">
    <location>
        <begin position="21"/>
        <end position="44"/>
    </location>
</feature>
<feature type="transmembrane region" description="Helical" evidence="1">
    <location>
        <begin position="159"/>
        <end position="181"/>
    </location>
</feature>
<dbReference type="RefSeq" id="WP_269604736.1">
    <property type="nucleotide sequence ID" value="NZ_JAPWIJ010000005.1"/>
</dbReference>
<evidence type="ECO:0000313" key="3">
    <source>
        <dbReference type="Proteomes" id="UP001081071"/>
    </source>
</evidence>
<organism evidence="2 3">
    <name type="scientific">Rhodococcus ruber</name>
    <dbReference type="NCBI Taxonomy" id="1830"/>
    <lineage>
        <taxon>Bacteria</taxon>
        <taxon>Bacillati</taxon>
        <taxon>Actinomycetota</taxon>
        <taxon>Actinomycetes</taxon>
        <taxon>Mycobacteriales</taxon>
        <taxon>Nocardiaceae</taxon>
        <taxon>Rhodococcus</taxon>
    </lineage>
</organism>
<reference evidence="2" key="1">
    <citation type="submission" date="2022-12" db="EMBL/GenBank/DDBJ databases">
        <authorList>
            <person name="Krivoruchko A.V."/>
            <person name="Elkin A."/>
        </authorList>
    </citation>
    <scope>NUCLEOTIDE SEQUENCE</scope>
    <source>
        <strain evidence="2">IEGM 1391</strain>
    </source>
</reference>